<reference evidence="5 6" key="1">
    <citation type="submission" date="2024-04" db="EMBL/GenBank/DDBJ databases">
        <authorList>
            <consortium name="Genoscope - CEA"/>
            <person name="William W."/>
        </authorList>
    </citation>
    <scope>NUCLEOTIDE SEQUENCE [LARGE SCALE GENOMIC DNA]</scope>
</reference>
<dbReference type="Pfam" id="PF00431">
    <property type="entry name" value="CUB"/>
    <property type="match status" value="1"/>
</dbReference>
<accession>A0AAV2H649</accession>
<keyword evidence="2" id="KW-1015">Disulfide bond</keyword>
<evidence type="ECO:0000259" key="4">
    <source>
        <dbReference type="PROSITE" id="PS01180"/>
    </source>
</evidence>
<evidence type="ECO:0000313" key="6">
    <source>
        <dbReference type="Proteomes" id="UP001497497"/>
    </source>
</evidence>
<protein>
    <recommendedName>
        <fullName evidence="4">CUB domain-containing protein</fullName>
    </recommendedName>
</protein>
<feature type="domain" description="CUB" evidence="4">
    <location>
        <begin position="1"/>
        <end position="92"/>
    </location>
</feature>
<dbReference type="PROSITE" id="PS01180">
    <property type="entry name" value="CUB"/>
    <property type="match status" value="1"/>
</dbReference>
<sequence length="156" mass="17391">NAYGIVDYFWTITGEPNTVVSLTLSNFKMPSSVWCSNELTIYDGNEKNSRLIGRYCGSDMPRLIRTTGNVLHMTLKNHYVVSDCFTGNYSVHACRPLTFGPSCMRTCQCLTAGTDFCDNINGFCSCKPGWTGRDCSKDVNECRSARNYNCPINSVC</sequence>
<comment type="caution">
    <text evidence="5">The sequence shown here is derived from an EMBL/GenBank/DDBJ whole genome shotgun (WGS) entry which is preliminary data.</text>
</comment>
<organism evidence="5 6">
    <name type="scientific">Lymnaea stagnalis</name>
    <name type="common">Great pond snail</name>
    <name type="synonym">Helix stagnalis</name>
    <dbReference type="NCBI Taxonomy" id="6523"/>
    <lineage>
        <taxon>Eukaryota</taxon>
        <taxon>Metazoa</taxon>
        <taxon>Spiralia</taxon>
        <taxon>Lophotrochozoa</taxon>
        <taxon>Mollusca</taxon>
        <taxon>Gastropoda</taxon>
        <taxon>Heterobranchia</taxon>
        <taxon>Euthyneura</taxon>
        <taxon>Panpulmonata</taxon>
        <taxon>Hygrophila</taxon>
        <taxon>Lymnaeoidea</taxon>
        <taxon>Lymnaeidae</taxon>
        <taxon>Lymnaea</taxon>
    </lineage>
</organism>
<gene>
    <name evidence="5" type="ORF">GSLYS_00003322001</name>
</gene>
<evidence type="ECO:0000256" key="1">
    <source>
        <dbReference type="ARBA" id="ARBA00022737"/>
    </source>
</evidence>
<dbReference type="SUPFAM" id="SSF49854">
    <property type="entry name" value="Spermadhesin, CUB domain"/>
    <property type="match status" value="1"/>
</dbReference>
<feature type="non-terminal residue" evidence="5">
    <location>
        <position position="1"/>
    </location>
</feature>
<dbReference type="InterPro" id="IPR000859">
    <property type="entry name" value="CUB_dom"/>
</dbReference>
<dbReference type="PANTHER" id="PTHR24251">
    <property type="entry name" value="OVOCHYMASE-RELATED"/>
    <property type="match status" value="1"/>
</dbReference>
<comment type="caution">
    <text evidence="3">Lacks conserved residue(s) required for the propagation of feature annotation.</text>
</comment>
<keyword evidence="1" id="KW-0677">Repeat</keyword>
<feature type="non-terminal residue" evidence="5">
    <location>
        <position position="156"/>
    </location>
</feature>
<evidence type="ECO:0000256" key="2">
    <source>
        <dbReference type="ARBA" id="ARBA00023157"/>
    </source>
</evidence>
<dbReference type="AlphaFoldDB" id="A0AAV2H649"/>
<dbReference type="EMBL" id="CAXITT010000043">
    <property type="protein sequence ID" value="CAL1529167.1"/>
    <property type="molecule type" value="Genomic_DNA"/>
</dbReference>
<proteinExistence type="predicted"/>
<name>A0AAV2H649_LYMST</name>
<dbReference type="Gene3D" id="2.60.120.290">
    <property type="entry name" value="Spermadhesin, CUB domain"/>
    <property type="match status" value="1"/>
</dbReference>
<evidence type="ECO:0000313" key="5">
    <source>
        <dbReference type="EMBL" id="CAL1529167.1"/>
    </source>
</evidence>
<evidence type="ECO:0000256" key="3">
    <source>
        <dbReference type="PROSITE-ProRule" id="PRU00059"/>
    </source>
</evidence>
<dbReference type="InterPro" id="IPR035914">
    <property type="entry name" value="Sperma_CUB_dom_sf"/>
</dbReference>
<dbReference type="Proteomes" id="UP001497497">
    <property type="component" value="Unassembled WGS sequence"/>
</dbReference>
<keyword evidence="6" id="KW-1185">Reference proteome</keyword>
<dbReference type="CDD" id="cd00041">
    <property type="entry name" value="CUB"/>
    <property type="match status" value="1"/>
</dbReference>